<feature type="domain" description="Glycoside hydrolase family 65 central catalytic" evidence="6">
    <location>
        <begin position="297"/>
        <end position="676"/>
    </location>
</feature>
<dbReference type="InterPro" id="IPR017045">
    <property type="entry name" value="Malt_Pase/Glycosyl_Hdrlase"/>
</dbReference>
<dbReference type="eggNOG" id="COG1554">
    <property type="taxonomic scope" value="Bacteria"/>
</dbReference>
<dbReference type="Proteomes" id="UP000008922">
    <property type="component" value="Chromosome"/>
</dbReference>
<feature type="domain" description="Glycoside hydrolase family 65 C-terminal" evidence="7">
    <location>
        <begin position="685"/>
        <end position="718"/>
    </location>
</feature>
<organism evidence="9 10">
    <name type="scientific">Anaerolinea thermophila (strain DSM 14523 / JCM 11388 / NBRC 100420 / UNI-1)</name>
    <dbReference type="NCBI Taxonomy" id="926569"/>
    <lineage>
        <taxon>Bacteria</taxon>
        <taxon>Bacillati</taxon>
        <taxon>Chloroflexota</taxon>
        <taxon>Anaerolineae</taxon>
        <taxon>Anaerolineales</taxon>
        <taxon>Anaerolineaceae</taxon>
        <taxon>Anaerolinea</taxon>
    </lineage>
</organism>
<evidence type="ECO:0000313" key="10">
    <source>
        <dbReference type="Proteomes" id="UP000008922"/>
    </source>
</evidence>
<dbReference type="Pfam" id="PF03636">
    <property type="entry name" value="Glyco_hydro_65N"/>
    <property type="match status" value="1"/>
</dbReference>
<dbReference type="FunCoup" id="E8MZH2">
    <property type="interactions" value="107"/>
</dbReference>
<feature type="domain" description="Glycoside hydrolase family 65 N-terminal" evidence="8">
    <location>
        <begin position="9"/>
        <end position="243"/>
    </location>
</feature>
<dbReference type="Pfam" id="PF03632">
    <property type="entry name" value="Glyco_hydro_65m"/>
    <property type="match status" value="1"/>
</dbReference>
<dbReference type="GO" id="GO:0030246">
    <property type="term" value="F:carbohydrate binding"/>
    <property type="evidence" value="ECO:0007669"/>
    <property type="project" value="InterPro"/>
</dbReference>
<dbReference type="Gene3D" id="2.70.98.40">
    <property type="entry name" value="Glycoside hydrolase, family 65, N-terminal domain"/>
    <property type="match status" value="1"/>
</dbReference>
<dbReference type="Gene3D" id="1.50.10.10">
    <property type="match status" value="1"/>
</dbReference>
<feature type="binding site" evidence="5">
    <location>
        <begin position="586"/>
        <end position="587"/>
    </location>
    <ligand>
        <name>substrate</name>
    </ligand>
</feature>
<keyword evidence="3" id="KW-0808">Transferase</keyword>
<dbReference type="InterPro" id="IPR005194">
    <property type="entry name" value="Glyco_hydro_65_C"/>
</dbReference>
<evidence type="ECO:0000256" key="4">
    <source>
        <dbReference type="PIRSR" id="PIRSR036289-50"/>
    </source>
</evidence>
<dbReference type="InterPro" id="IPR011013">
    <property type="entry name" value="Gal_mutarotase_sf_dom"/>
</dbReference>
<evidence type="ECO:0000256" key="2">
    <source>
        <dbReference type="ARBA" id="ARBA00022676"/>
    </source>
</evidence>
<feature type="binding site" evidence="5">
    <location>
        <begin position="332"/>
        <end position="333"/>
    </location>
    <ligand>
        <name>substrate</name>
    </ligand>
</feature>
<protein>
    <submittedName>
        <fullName evidence="9">Glycosidase</fullName>
    </submittedName>
</protein>
<dbReference type="PIRSF" id="PIRSF036289">
    <property type="entry name" value="Glycosyl_hydrolase_malt_phosph"/>
    <property type="match status" value="1"/>
</dbReference>
<dbReference type="InParanoid" id="E8MZH2"/>
<dbReference type="PANTHER" id="PTHR11051:SF8">
    <property type="entry name" value="PROTEIN-GLUCOSYLGALACTOSYLHYDROXYLYSINE GLUCOSIDASE"/>
    <property type="match status" value="1"/>
</dbReference>
<evidence type="ECO:0000259" key="8">
    <source>
        <dbReference type="Pfam" id="PF03636"/>
    </source>
</evidence>
<name>E8MZH2_ANATU</name>
<proteinExistence type="inferred from homology"/>
<accession>E8MZH2</accession>
<dbReference type="GO" id="GO:0005975">
    <property type="term" value="P:carbohydrate metabolic process"/>
    <property type="evidence" value="ECO:0007669"/>
    <property type="project" value="InterPro"/>
</dbReference>
<dbReference type="GO" id="GO:0004553">
    <property type="term" value="F:hydrolase activity, hydrolyzing O-glycosyl compounds"/>
    <property type="evidence" value="ECO:0007669"/>
    <property type="project" value="TreeGrafter"/>
</dbReference>
<reference evidence="9 10" key="1">
    <citation type="submission" date="2010-12" db="EMBL/GenBank/DDBJ databases">
        <title>Whole genome sequence of Anaerolinea thermophila UNI-1.</title>
        <authorList>
            <person name="Narita-Yamada S."/>
            <person name="Kishi E."/>
            <person name="Watanabe Y."/>
            <person name="Takasaki K."/>
            <person name="Ankai A."/>
            <person name="Oguchi A."/>
            <person name="Fukui S."/>
            <person name="Takahashi M."/>
            <person name="Yashiro I."/>
            <person name="Hosoyama A."/>
            <person name="Sekiguchi Y."/>
            <person name="Hanada S."/>
            <person name="Fujita N."/>
        </authorList>
    </citation>
    <scope>NUCLEOTIDE SEQUENCE [LARGE SCALE GENOMIC DNA]</scope>
    <source>
        <strain evidence="10">DSM 14523 / JCM 11388 / NBRC 100420 / UNI-1</strain>
    </source>
</reference>
<sequence>MTSALWTVTEETFNPKAQHHSETIFTSGNGYLESRGAFEEGYPGERRTTFLHGVFDDIPISFTELVNAPDWLELHLFLNGEFFRMDRGEILHYRRTLDLRTGRVNRTVRWRSPQGRITRLEFERFASLADEHVMVLRVHITPEDYSGTLEVRAGWNGDVDNLNYKHWEWLAQEATPEMCALHVRTQATKIELGAASRLSLASGVLAEKTAWDVHNHPTQVVKTTLEQGKTLTVEKTAVYFTSRDVKNPYQAAQEKLLGLPVPAWDALWEPHARAWEEDWQACDVEIEGDDEAQIAVRFSLFQLLAAAPRHDERVSIGAKTLSGYGYRGHVFWDTEIFMLPFFTYTRPQIARNLLSYRYHNLEGARKKARDGGYQGAQFPWESAATGEEVTPTWVPHYADRTKVIRIWTGDIEIHISSMVCFGIWQYWKATGDEPFLLERGAQIFFEVARFWASRAEWNETTGKYEFNDVIGPDEYHDHVDNNAFTNAFARWTLEKAVWLMDYLRQNHPQAAEAYTKNLGLTDEELHRWQEVARRIDYAVDPQTGLVEQFKGYFQRRDVNLQAMEPRTESVQVIFGIEGTNETQVLKQPDVLMLAYLLPELFDKKSLQVNYDYYTPRTDHTYGSSLGPSIQAIMACRVGKQEDAYEHFIRAARADLRDVRGNAGDGIHGASAGGVWQAVVFGFGGLQFHNGKWTVTPHLPHHWKRLVFRFTYRGKSYVIDLPNKGPFSSEEA</sequence>
<keyword evidence="2" id="KW-0328">Glycosyltransferase</keyword>
<dbReference type="PANTHER" id="PTHR11051">
    <property type="entry name" value="GLYCOSYL HYDROLASE-RELATED"/>
    <property type="match status" value="1"/>
</dbReference>
<keyword evidence="10" id="KW-1185">Reference proteome</keyword>
<dbReference type="RefSeq" id="WP_013560875.1">
    <property type="nucleotide sequence ID" value="NC_014960.1"/>
</dbReference>
<dbReference type="Gene3D" id="2.60.420.10">
    <property type="entry name" value="Maltose phosphorylase, domain 3"/>
    <property type="match status" value="1"/>
</dbReference>
<dbReference type="AlphaFoldDB" id="E8MZH2"/>
<dbReference type="Pfam" id="PF03633">
    <property type="entry name" value="Glyco_hydro_65C"/>
    <property type="match status" value="1"/>
</dbReference>
<dbReference type="KEGG" id="atm:ANT_24940"/>
<dbReference type="HOGENOM" id="CLU_006285_2_1_0"/>
<feature type="active site" description="Proton donor" evidence="4">
    <location>
        <position position="474"/>
    </location>
</feature>
<keyword evidence="9" id="KW-0378">Hydrolase</keyword>
<keyword evidence="9" id="KW-0326">Glycosidase</keyword>
<dbReference type="GO" id="GO:0016757">
    <property type="term" value="F:glycosyltransferase activity"/>
    <property type="evidence" value="ECO:0007669"/>
    <property type="project" value="UniProtKB-KW"/>
</dbReference>
<evidence type="ECO:0000259" key="6">
    <source>
        <dbReference type="Pfam" id="PF03632"/>
    </source>
</evidence>
<dbReference type="InterPro" id="IPR037018">
    <property type="entry name" value="GH65_N"/>
</dbReference>
<dbReference type="EMBL" id="AP012029">
    <property type="protein sequence ID" value="BAJ64520.1"/>
    <property type="molecule type" value="Genomic_DNA"/>
</dbReference>
<evidence type="ECO:0000256" key="1">
    <source>
        <dbReference type="ARBA" id="ARBA00006768"/>
    </source>
</evidence>
<evidence type="ECO:0000256" key="3">
    <source>
        <dbReference type="ARBA" id="ARBA00022679"/>
    </source>
</evidence>
<dbReference type="SUPFAM" id="SSF48208">
    <property type="entry name" value="Six-hairpin glycosidases"/>
    <property type="match status" value="1"/>
</dbReference>
<evidence type="ECO:0000259" key="7">
    <source>
        <dbReference type="Pfam" id="PF03633"/>
    </source>
</evidence>
<dbReference type="InterPro" id="IPR005196">
    <property type="entry name" value="Glyco_hydro_65_N"/>
</dbReference>
<dbReference type="InterPro" id="IPR005195">
    <property type="entry name" value="Glyco_hydro_65_M"/>
</dbReference>
<comment type="similarity">
    <text evidence="1">Belongs to the glycosyl hydrolase 65 family.</text>
</comment>
<evidence type="ECO:0000313" key="9">
    <source>
        <dbReference type="EMBL" id="BAJ64520.1"/>
    </source>
</evidence>
<dbReference type="STRING" id="926569.ANT_24940"/>
<evidence type="ECO:0000256" key="5">
    <source>
        <dbReference type="PIRSR" id="PIRSR036289-51"/>
    </source>
</evidence>
<dbReference type="InterPro" id="IPR008928">
    <property type="entry name" value="6-hairpin_glycosidase_sf"/>
</dbReference>
<dbReference type="InterPro" id="IPR012341">
    <property type="entry name" value="6hp_glycosidase-like_sf"/>
</dbReference>
<dbReference type="SUPFAM" id="SSF74650">
    <property type="entry name" value="Galactose mutarotase-like"/>
    <property type="match status" value="1"/>
</dbReference>
<gene>
    <name evidence="9" type="ordered locus">ANT_24940</name>
</gene>